<gene>
    <name evidence="2" type="ORF">D791_02133</name>
</gene>
<comment type="caution">
    <text evidence="2">The sequence shown here is derived from an EMBL/GenBank/DDBJ whole genome shotgun (WGS) entry which is preliminary data.</text>
</comment>
<dbReference type="InterPro" id="IPR007038">
    <property type="entry name" value="HupE_UreJ"/>
</dbReference>
<feature type="transmembrane region" description="Helical" evidence="1">
    <location>
        <begin position="64"/>
        <end position="83"/>
    </location>
</feature>
<dbReference type="AlphaFoldDB" id="W9VKG9"/>
<protein>
    <submittedName>
        <fullName evidence="2">HupE / UreJ protein</fullName>
    </submittedName>
</protein>
<evidence type="ECO:0000256" key="1">
    <source>
        <dbReference type="SAM" id="Phobius"/>
    </source>
</evidence>
<dbReference type="EMBL" id="AONB01000009">
    <property type="protein sequence ID" value="EXJ11035.1"/>
    <property type="molecule type" value="Genomic_DNA"/>
</dbReference>
<dbReference type="Proteomes" id="UP000019464">
    <property type="component" value="Unassembled WGS sequence"/>
</dbReference>
<feature type="transmembrane region" description="Helical" evidence="1">
    <location>
        <begin position="95"/>
        <end position="112"/>
    </location>
</feature>
<reference evidence="2 3" key="2">
    <citation type="journal article" date="2015" name="Syst. Appl. Microbiol.">
        <title>Nitrincola nitratireducens sp. nov. isolated from a haloalkaline crater lake.</title>
        <authorList>
            <person name="Singh A."/>
            <person name="Vaidya B."/>
            <person name="Tanuku N.R."/>
            <person name="Pinnaka A.K."/>
        </authorList>
    </citation>
    <scope>NUCLEOTIDE SEQUENCE [LARGE SCALE GENOMIC DNA]</scope>
    <source>
        <strain evidence="2 3">AK23</strain>
    </source>
</reference>
<feature type="transmembrane region" description="Helical" evidence="1">
    <location>
        <begin position="141"/>
        <end position="160"/>
    </location>
</feature>
<organism evidence="2 3">
    <name type="scientific">Nitrincola nitratireducens</name>
    <dbReference type="NCBI Taxonomy" id="1229521"/>
    <lineage>
        <taxon>Bacteria</taxon>
        <taxon>Pseudomonadati</taxon>
        <taxon>Pseudomonadota</taxon>
        <taxon>Gammaproteobacteria</taxon>
        <taxon>Oceanospirillales</taxon>
        <taxon>Oceanospirillaceae</taxon>
        <taxon>Nitrincola</taxon>
    </lineage>
</organism>
<name>W9VKG9_9GAMM</name>
<accession>W9VKG9</accession>
<evidence type="ECO:0000313" key="2">
    <source>
        <dbReference type="EMBL" id="EXJ11035.1"/>
    </source>
</evidence>
<proteinExistence type="predicted"/>
<dbReference type="PATRIC" id="fig|1229521.3.peg.2168"/>
<keyword evidence="1" id="KW-1133">Transmembrane helix</keyword>
<reference evidence="3" key="1">
    <citation type="submission" date="2012-11" db="EMBL/GenBank/DDBJ databases">
        <authorList>
            <person name="Singh A."/>
            <person name="Pinnaka A.K."/>
            <person name="Vaidya B."/>
        </authorList>
    </citation>
    <scope>NUCLEOTIDE SEQUENCE [LARGE SCALE GENOMIC DNA]</scope>
    <source>
        <strain evidence="3">AK23</strain>
    </source>
</reference>
<feature type="transmembrane region" description="Helical" evidence="1">
    <location>
        <begin position="118"/>
        <end position="136"/>
    </location>
</feature>
<keyword evidence="3" id="KW-1185">Reference proteome</keyword>
<feature type="transmembrane region" description="Helical" evidence="1">
    <location>
        <begin position="166"/>
        <end position="188"/>
    </location>
</feature>
<dbReference type="STRING" id="1229521.D791_02133"/>
<keyword evidence="1" id="KW-0812">Transmembrane</keyword>
<keyword evidence="1" id="KW-0472">Membrane</keyword>
<dbReference type="Pfam" id="PF04955">
    <property type="entry name" value="HupE_UreJ"/>
    <property type="match status" value="1"/>
</dbReference>
<sequence>MKAVDITTRIRMTTRHILINCSAKDSRMKTTYTVPALLGLMLMSPLVLAHPGHEHASHAFTSGLLHPLTGLDHLVMLLGIGMLGAWQSRKGRTQLYIGTLGILFAGAVLGLITQISAGIEMVILASMFLIAAALFFSAKGWLPMIASLVLVMFHGWAHGLEMPAEGVFSFMPGMLIMASFIMATGFALGKTFQPKWLGAGSAAAAALIAVLG</sequence>
<feature type="transmembrane region" description="Helical" evidence="1">
    <location>
        <begin position="32"/>
        <end position="52"/>
    </location>
</feature>
<evidence type="ECO:0000313" key="3">
    <source>
        <dbReference type="Proteomes" id="UP000019464"/>
    </source>
</evidence>